<dbReference type="Pfam" id="PF00582">
    <property type="entry name" value="Usp"/>
    <property type="match status" value="1"/>
</dbReference>
<comment type="caution">
    <text evidence="3">The sequence shown here is derived from an EMBL/GenBank/DDBJ whole genome shotgun (WGS) entry which is preliminary data.</text>
</comment>
<name>A0A062V4D7_9EURY</name>
<evidence type="ECO:0000256" key="1">
    <source>
        <dbReference type="ARBA" id="ARBA00008791"/>
    </source>
</evidence>
<dbReference type="AlphaFoldDB" id="A0A062V4D7"/>
<dbReference type="Proteomes" id="UP000027153">
    <property type="component" value="Unassembled WGS sequence"/>
</dbReference>
<dbReference type="Gene3D" id="3.40.50.620">
    <property type="entry name" value="HUPs"/>
    <property type="match status" value="1"/>
</dbReference>
<sequence length="144" mass="15600">MTRYEILAATDGSDYARKAEIAAMKITRSYNIHMAAIYVAVAHKDSEREELVAKGEEVLSRVVETGARMGVDVQKILVGVSMQRMPKIGVRADTIARAILDAAGKYKVHTIVMGGKGESEINPELGSVAEAVVRKARCTVLVAR</sequence>
<reference evidence="3 4" key="1">
    <citation type="journal article" date="2013" name="Nature">
        <title>Anaerobic oxidation of methane coupled to nitrate reduction in a novel archaeal lineage.</title>
        <authorList>
            <person name="Haroon M.F."/>
            <person name="Hu S."/>
            <person name="Shi Y."/>
            <person name="Imelfort M."/>
            <person name="Keller J."/>
            <person name="Hugenholtz P."/>
            <person name="Yuan Z."/>
            <person name="Tyson G.W."/>
        </authorList>
    </citation>
    <scope>NUCLEOTIDE SEQUENCE [LARGE SCALE GENOMIC DNA]</scope>
    <source>
        <strain evidence="3 4">ANME-2d</strain>
    </source>
</reference>
<proteinExistence type="inferred from homology"/>
<gene>
    <name evidence="3" type="ORF">ANME2D_02717</name>
</gene>
<organism evidence="3 4">
    <name type="scientific">Candidatus Methanoperedens nitratireducens</name>
    <dbReference type="NCBI Taxonomy" id="1392998"/>
    <lineage>
        <taxon>Archaea</taxon>
        <taxon>Methanobacteriati</taxon>
        <taxon>Methanobacteriota</taxon>
        <taxon>Stenosarchaea group</taxon>
        <taxon>Methanomicrobia</taxon>
        <taxon>Methanosarcinales</taxon>
        <taxon>ANME-2 cluster</taxon>
        <taxon>Candidatus Methanoperedentaceae</taxon>
        <taxon>Candidatus Methanoperedens</taxon>
    </lineage>
</organism>
<dbReference type="InterPro" id="IPR014729">
    <property type="entry name" value="Rossmann-like_a/b/a_fold"/>
</dbReference>
<evidence type="ECO:0000313" key="4">
    <source>
        <dbReference type="Proteomes" id="UP000027153"/>
    </source>
</evidence>
<feature type="domain" description="UspA" evidence="2">
    <location>
        <begin position="6"/>
        <end position="144"/>
    </location>
</feature>
<dbReference type="InterPro" id="IPR006016">
    <property type="entry name" value="UspA"/>
</dbReference>
<dbReference type="PRINTS" id="PR01438">
    <property type="entry name" value="UNVRSLSTRESS"/>
</dbReference>
<dbReference type="RefSeq" id="WP_048092506.1">
    <property type="nucleotide sequence ID" value="NZ_JMIY01000007.1"/>
</dbReference>
<protein>
    <submittedName>
        <fullName evidence="3">Universal stress protein UspA-like protein</fullName>
    </submittedName>
</protein>
<dbReference type="OrthoDB" id="105697at2157"/>
<keyword evidence="4" id="KW-1185">Reference proteome</keyword>
<comment type="similarity">
    <text evidence="1">Belongs to the universal stress protein A family.</text>
</comment>
<dbReference type="PANTHER" id="PTHR46268">
    <property type="entry name" value="STRESS RESPONSE PROTEIN NHAX"/>
    <property type="match status" value="1"/>
</dbReference>
<dbReference type="InterPro" id="IPR006015">
    <property type="entry name" value="Universal_stress_UspA"/>
</dbReference>
<accession>A0A062V4D7</accession>
<dbReference type="PANTHER" id="PTHR46268:SF6">
    <property type="entry name" value="UNIVERSAL STRESS PROTEIN UP12"/>
    <property type="match status" value="1"/>
</dbReference>
<dbReference type="SUPFAM" id="SSF52402">
    <property type="entry name" value="Adenine nucleotide alpha hydrolases-like"/>
    <property type="match status" value="1"/>
</dbReference>
<dbReference type="CDD" id="cd00293">
    <property type="entry name" value="USP-like"/>
    <property type="match status" value="1"/>
</dbReference>
<evidence type="ECO:0000259" key="2">
    <source>
        <dbReference type="Pfam" id="PF00582"/>
    </source>
</evidence>
<evidence type="ECO:0000313" key="3">
    <source>
        <dbReference type="EMBL" id="KCZ70694.1"/>
    </source>
</evidence>
<dbReference type="EMBL" id="JMIY01000007">
    <property type="protein sequence ID" value="KCZ70694.1"/>
    <property type="molecule type" value="Genomic_DNA"/>
</dbReference>